<dbReference type="GO" id="GO:0005524">
    <property type="term" value="F:ATP binding"/>
    <property type="evidence" value="ECO:0007669"/>
    <property type="project" value="UniProtKB-KW"/>
</dbReference>
<evidence type="ECO:0000256" key="10">
    <source>
        <dbReference type="ARBA" id="ARBA00048679"/>
    </source>
</evidence>
<reference evidence="13 14" key="1">
    <citation type="journal article" date="2019" name="Sci. Rep.">
        <title>Orb-weaving spider Araneus ventricosus genome elucidates the spidroin gene catalogue.</title>
        <authorList>
            <person name="Kono N."/>
            <person name="Nakamura H."/>
            <person name="Ohtoshi R."/>
            <person name="Moran D.A.P."/>
            <person name="Shinohara A."/>
            <person name="Yoshida Y."/>
            <person name="Fujiwara M."/>
            <person name="Mori M."/>
            <person name="Tomita M."/>
            <person name="Arakawa K."/>
        </authorList>
    </citation>
    <scope>NUCLEOTIDE SEQUENCE [LARGE SCALE GENOMIC DNA]</scope>
</reference>
<keyword evidence="6" id="KW-0418">Kinase</keyword>
<organism evidence="13 14">
    <name type="scientific">Araneus ventricosus</name>
    <name type="common">Orbweaver spider</name>
    <name type="synonym">Epeira ventricosa</name>
    <dbReference type="NCBI Taxonomy" id="182803"/>
    <lineage>
        <taxon>Eukaryota</taxon>
        <taxon>Metazoa</taxon>
        <taxon>Ecdysozoa</taxon>
        <taxon>Arthropoda</taxon>
        <taxon>Chelicerata</taxon>
        <taxon>Arachnida</taxon>
        <taxon>Araneae</taxon>
        <taxon>Araneomorphae</taxon>
        <taxon>Entelegynae</taxon>
        <taxon>Araneoidea</taxon>
        <taxon>Araneidae</taxon>
        <taxon>Araneus</taxon>
    </lineage>
</organism>
<dbReference type="InterPro" id="IPR000719">
    <property type="entry name" value="Prot_kinase_dom"/>
</dbReference>
<comment type="catalytic activity">
    <reaction evidence="10">
        <text>L-seryl-[protein] + ATP = O-phospho-L-seryl-[protein] + ADP + H(+)</text>
        <dbReference type="Rhea" id="RHEA:17989"/>
        <dbReference type="Rhea" id="RHEA-COMP:9863"/>
        <dbReference type="Rhea" id="RHEA-COMP:11604"/>
        <dbReference type="ChEBI" id="CHEBI:15378"/>
        <dbReference type="ChEBI" id="CHEBI:29999"/>
        <dbReference type="ChEBI" id="CHEBI:30616"/>
        <dbReference type="ChEBI" id="CHEBI:83421"/>
        <dbReference type="ChEBI" id="CHEBI:456216"/>
        <dbReference type="EC" id="2.7.11.1"/>
    </reaction>
</comment>
<keyword evidence="5" id="KW-0547">Nucleotide-binding</keyword>
<keyword evidence="14" id="KW-1185">Reference proteome</keyword>
<evidence type="ECO:0000256" key="3">
    <source>
        <dbReference type="ARBA" id="ARBA00022527"/>
    </source>
</evidence>
<evidence type="ECO:0000256" key="6">
    <source>
        <dbReference type="ARBA" id="ARBA00022777"/>
    </source>
</evidence>
<dbReference type="SUPFAM" id="SSF56112">
    <property type="entry name" value="Protein kinase-like (PK-like)"/>
    <property type="match status" value="1"/>
</dbReference>
<dbReference type="PANTHER" id="PTHR24356">
    <property type="entry name" value="SERINE/THREONINE-PROTEIN KINASE"/>
    <property type="match status" value="1"/>
</dbReference>
<feature type="compositionally biased region" description="Low complexity" evidence="11">
    <location>
        <begin position="205"/>
        <end position="217"/>
    </location>
</feature>
<evidence type="ECO:0000256" key="8">
    <source>
        <dbReference type="ARBA" id="ARBA00033099"/>
    </source>
</evidence>
<dbReference type="InterPro" id="IPR050236">
    <property type="entry name" value="Ser_Thr_kinase_AGC"/>
</dbReference>
<feature type="domain" description="Protein kinase" evidence="12">
    <location>
        <begin position="1"/>
        <end position="269"/>
    </location>
</feature>
<evidence type="ECO:0000256" key="5">
    <source>
        <dbReference type="ARBA" id="ARBA00022741"/>
    </source>
</evidence>
<dbReference type="GO" id="GO:0035556">
    <property type="term" value="P:intracellular signal transduction"/>
    <property type="evidence" value="ECO:0007669"/>
    <property type="project" value="TreeGrafter"/>
</dbReference>
<dbReference type="OrthoDB" id="6495765at2759"/>
<dbReference type="SMART" id="SM00220">
    <property type="entry name" value="S_TKc"/>
    <property type="match status" value="1"/>
</dbReference>
<evidence type="ECO:0000256" key="4">
    <source>
        <dbReference type="ARBA" id="ARBA00022679"/>
    </source>
</evidence>
<dbReference type="InterPro" id="IPR011009">
    <property type="entry name" value="Kinase-like_dom_sf"/>
</dbReference>
<evidence type="ECO:0000256" key="1">
    <source>
        <dbReference type="ARBA" id="ARBA00012513"/>
    </source>
</evidence>
<proteinExistence type="predicted"/>
<comment type="caution">
    <text evidence="13">The sequence shown here is derived from an EMBL/GenBank/DDBJ whole genome shotgun (WGS) entry which is preliminary data.</text>
</comment>
<evidence type="ECO:0000259" key="12">
    <source>
        <dbReference type="PROSITE" id="PS50011"/>
    </source>
</evidence>
<evidence type="ECO:0000256" key="7">
    <source>
        <dbReference type="ARBA" id="ARBA00022840"/>
    </source>
</evidence>
<keyword evidence="4" id="KW-0808">Transferase</keyword>
<name>A0A4Y2KPV8_ARAVE</name>
<evidence type="ECO:0000313" key="14">
    <source>
        <dbReference type="Proteomes" id="UP000499080"/>
    </source>
</evidence>
<dbReference type="GO" id="GO:0004674">
    <property type="term" value="F:protein serine/threonine kinase activity"/>
    <property type="evidence" value="ECO:0007669"/>
    <property type="project" value="UniProtKB-KW"/>
</dbReference>
<sequence>MEFAPAGTIMDYLQRNGAVDEAIARNWCKQLCLALRYLHSENIAHRDVKCDNILLDKDLQIKVADFDFCCKAKDSTKDQMILSYTYCGSCLCQGESRENKHKLSPEFPDVLFGRSGLVVWSRLRDRRDPGSKTDSTEDPSFIGPITVLPPPVFVEEDMGRNGRGLWKDLPTSANAARGTDLASSGRPTQNLQTRGYVKTVACPSSSLSVHHPPSLGHSRTRPHWADKNTALPGSQKRRHRPLWAHEKDFNLVRVAIYSTLLKQLITAES</sequence>
<dbReference type="Pfam" id="PF00069">
    <property type="entry name" value="Pkinase"/>
    <property type="match status" value="1"/>
</dbReference>
<dbReference type="InterPro" id="IPR008271">
    <property type="entry name" value="Ser/Thr_kinase_AS"/>
</dbReference>
<dbReference type="PROSITE" id="PS50011">
    <property type="entry name" value="PROTEIN_KINASE_DOM"/>
    <property type="match status" value="1"/>
</dbReference>
<evidence type="ECO:0000313" key="13">
    <source>
        <dbReference type="EMBL" id="GBN03356.1"/>
    </source>
</evidence>
<dbReference type="PROSITE" id="PS00108">
    <property type="entry name" value="PROTEIN_KINASE_ST"/>
    <property type="match status" value="1"/>
</dbReference>
<comment type="catalytic activity">
    <reaction evidence="9">
        <text>L-threonyl-[protein] + ATP = O-phospho-L-threonyl-[protein] + ADP + H(+)</text>
        <dbReference type="Rhea" id="RHEA:46608"/>
        <dbReference type="Rhea" id="RHEA-COMP:11060"/>
        <dbReference type="Rhea" id="RHEA-COMP:11605"/>
        <dbReference type="ChEBI" id="CHEBI:15378"/>
        <dbReference type="ChEBI" id="CHEBI:30013"/>
        <dbReference type="ChEBI" id="CHEBI:30616"/>
        <dbReference type="ChEBI" id="CHEBI:61977"/>
        <dbReference type="ChEBI" id="CHEBI:456216"/>
        <dbReference type="EC" id="2.7.11.1"/>
    </reaction>
</comment>
<feature type="region of interest" description="Disordered" evidence="11">
    <location>
        <begin position="205"/>
        <end position="239"/>
    </location>
</feature>
<evidence type="ECO:0000256" key="2">
    <source>
        <dbReference type="ARBA" id="ARBA00022148"/>
    </source>
</evidence>
<evidence type="ECO:0000256" key="11">
    <source>
        <dbReference type="SAM" id="MobiDB-lite"/>
    </source>
</evidence>
<dbReference type="PANTHER" id="PTHR24356:SF1">
    <property type="entry name" value="SERINE_THREONINE-PROTEIN KINASE GREATWALL"/>
    <property type="match status" value="1"/>
</dbReference>
<protein>
    <recommendedName>
        <fullName evidence="2">Serine/threonine-protein kinase greatwall</fullName>
        <ecNumber evidence="1">2.7.11.1</ecNumber>
    </recommendedName>
    <alternativeName>
        <fullName evidence="8">Microtubule-associated serine/threonine-protein kinase-like</fullName>
    </alternativeName>
</protein>
<keyword evidence="7" id="KW-0067">ATP-binding</keyword>
<dbReference type="Proteomes" id="UP000499080">
    <property type="component" value="Unassembled WGS sequence"/>
</dbReference>
<dbReference type="AlphaFoldDB" id="A0A4Y2KPV8"/>
<dbReference type="EMBL" id="BGPR01004788">
    <property type="protein sequence ID" value="GBN03356.1"/>
    <property type="molecule type" value="Genomic_DNA"/>
</dbReference>
<accession>A0A4Y2KPV8</accession>
<gene>
    <name evidence="13" type="ORF">AVEN_268067_1</name>
</gene>
<evidence type="ECO:0000256" key="9">
    <source>
        <dbReference type="ARBA" id="ARBA00047899"/>
    </source>
</evidence>
<dbReference type="Gene3D" id="1.10.510.10">
    <property type="entry name" value="Transferase(Phosphotransferase) domain 1"/>
    <property type="match status" value="1"/>
</dbReference>
<dbReference type="EC" id="2.7.11.1" evidence="1"/>
<keyword evidence="3" id="KW-0723">Serine/threonine-protein kinase</keyword>